<accession>A0A0C9Z178</accession>
<sequence>MRFTLLTLFVAPFVIAGVVVGVAITPNNVGLDGLQRRCSAPGEYCNSGESCCPGSRCLADTPNTGVCKVSFR</sequence>
<dbReference type="EMBL" id="KN833773">
    <property type="protein sequence ID" value="KIK20034.1"/>
    <property type="molecule type" value="Genomic_DNA"/>
</dbReference>
<evidence type="ECO:0000313" key="2">
    <source>
        <dbReference type="EMBL" id="KIK20034.1"/>
    </source>
</evidence>
<dbReference type="Proteomes" id="UP000054018">
    <property type="component" value="Unassembled WGS sequence"/>
</dbReference>
<dbReference type="OrthoDB" id="2675431at2759"/>
<keyword evidence="1" id="KW-0732">Signal</keyword>
<feature type="chain" id="PRO_5002206422" evidence="1">
    <location>
        <begin position="17"/>
        <end position="72"/>
    </location>
</feature>
<dbReference type="AlphaFoldDB" id="A0A0C9Z178"/>
<reference evidence="2 3" key="1">
    <citation type="submission" date="2014-04" db="EMBL/GenBank/DDBJ databases">
        <authorList>
            <consortium name="DOE Joint Genome Institute"/>
            <person name="Kuo A."/>
            <person name="Kohler A."/>
            <person name="Costa M.D."/>
            <person name="Nagy L.G."/>
            <person name="Floudas D."/>
            <person name="Copeland A."/>
            <person name="Barry K.W."/>
            <person name="Cichocki N."/>
            <person name="Veneault-Fourrey C."/>
            <person name="LaButti K."/>
            <person name="Lindquist E.A."/>
            <person name="Lipzen A."/>
            <person name="Lundell T."/>
            <person name="Morin E."/>
            <person name="Murat C."/>
            <person name="Sun H."/>
            <person name="Tunlid A."/>
            <person name="Henrissat B."/>
            <person name="Grigoriev I.V."/>
            <person name="Hibbett D.S."/>
            <person name="Martin F."/>
            <person name="Nordberg H.P."/>
            <person name="Cantor M.N."/>
            <person name="Hua S.X."/>
        </authorList>
    </citation>
    <scope>NUCLEOTIDE SEQUENCE [LARGE SCALE GENOMIC DNA]</scope>
    <source>
        <strain evidence="2 3">441</strain>
    </source>
</reference>
<protein>
    <submittedName>
        <fullName evidence="2">Uncharacterized protein</fullName>
    </submittedName>
</protein>
<evidence type="ECO:0000313" key="3">
    <source>
        <dbReference type="Proteomes" id="UP000054018"/>
    </source>
</evidence>
<proteinExistence type="predicted"/>
<reference evidence="3" key="2">
    <citation type="submission" date="2015-01" db="EMBL/GenBank/DDBJ databases">
        <title>Evolutionary Origins and Diversification of the Mycorrhizal Mutualists.</title>
        <authorList>
            <consortium name="DOE Joint Genome Institute"/>
            <consortium name="Mycorrhizal Genomics Consortium"/>
            <person name="Kohler A."/>
            <person name="Kuo A."/>
            <person name="Nagy L.G."/>
            <person name="Floudas D."/>
            <person name="Copeland A."/>
            <person name="Barry K.W."/>
            <person name="Cichocki N."/>
            <person name="Veneault-Fourrey C."/>
            <person name="LaButti K."/>
            <person name="Lindquist E.A."/>
            <person name="Lipzen A."/>
            <person name="Lundell T."/>
            <person name="Morin E."/>
            <person name="Murat C."/>
            <person name="Riley R."/>
            <person name="Ohm R."/>
            <person name="Sun H."/>
            <person name="Tunlid A."/>
            <person name="Henrissat B."/>
            <person name="Grigoriev I.V."/>
            <person name="Hibbett D.S."/>
            <person name="Martin F."/>
        </authorList>
    </citation>
    <scope>NUCLEOTIDE SEQUENCE [LARGE SCALE GENOMIC DNA]</scope>
    <source>
        <strain evidence="3">441</strain>
    </source>
</reference>
<keyword evidence="3" id="KW-1185">Reference proteome</keyword>
<dbReference type="HOGENOM" id="CLU_193186_0_0_1"/>
<organism evidence="2 3">
    <name type="scientific">Pisolithus microcarpus 441</name>
    <dbReference type="NCBI Taxonomy" id="765257"/>
    <lineage>
        <taxon>Eukaryota</taxon>
        <taxon>Fungi</taxon>
        <taxon>Dikarya</taxon>
        <taxon>Basidiomycota</taxon>
        <taxon>Agaricomycotina</taxon>
        <taxon>Agaricomycetes</taxon>
        <taxon>Agaricomycetidae</taxon>
        <taxon>Boletales</taxon>
        <taxon>Sclerodermatineae</taxon>
        <taxon>Pisolithaceae</taxon>
        <taxon>Pisolithus</taxon>
    </lineage>
</organism>
<gene>
    <name evidence="2" type="ORF">PISMIDRAFT_682669</name>
</gene>
<feature type="signal peptide" evidence="1">
    <location>
        <begin position="1"/>
        <end position="16"/>
    </location>
</feature>
<evidence type="ECO:0000256" key="1">
    <source>
        <dbReference type="SAM" id="SignalP"/>
    </source>
</evidence>
<name>A0A0C9Z178_9AGAM</name>